<dbReference type="GO" id="GO:0009423">
    <property type="term" value="P:chorismate biosynthetic process"/>
    <property type="evidence" value="ECO:0007669"/>
    <property type="project" value="TreeGrafter"/>
</dbReference>
<dbReference type="GO" id="GO:0004764">
    <property type="term" value="F:shikimate 3-dehydrogenase (NADP+) activity"/>
    <property type="evidence" value="ECO:0007669"/>
    <property type="project" value="UniProtKB-EC"/>
</dbReference>
<dbReference type="Gene3D" id="3.40.50.10860">
    <property type="entry name" value="Leucine Dehydrogenase, chain A, domain 1"/>
    <property type="match status" value="1"/>
</dbReference>
<feature type="domain" description="Shikimate dehydrogenase substrate binding N-terminal" evidence="7">
    <location>
        <begin position="1"/>
        <end position="78"/>
    </location>
</feature>
<evidence type="ECO:0000256" key="4">
    <source>
        <dbReference type="ARBA" id="ARBA00023002"/>
    </source>
</evidence>
<feature type="domain" description="SDH C-terminal" evidence="8">
    <location>
        <begin position="223"/>
        <end position="252"/>
    </location>
</feature>
<dbReference type="SUPFAM" id="SSF51735">
    <property type="entry name" value="NAD(P)-binding Rossmann-fold domains"/>
    <property type="match status" value="1"/>
</dbReference>
<dbReference type="PANTHER" id="PTHR21089:SF1">
    <property type="entry name" value="BIFUNCTIONAL 3-DEHYDROQUINATE DEHYDRATASE_SHIKIMATE DEHYDROGENASE, CHLOROPLASTIC"/>
    <property type="match status" value="1"/>
</dbReference>
<reference evidence="9" key="1">
    <citation type="submission" date="2018-05" db="EMBL/GenBank/DDBJ databases">
        <authorList>
            <person name="Lanie J.A."/>
            <person name="Ng W.-L."/>
            <person name="Kazmierczak K.M."/>
            <person name="Andrzejewski T.M."/>
            <person name="Davidsen T.M."/>
            <person name="Wayne K.J."/>
            <person name="Tettelin H."/>
            <person name="Glass J.I."/>
            <person name="Rusch D."/>
            <person name="Podicherti R."/>
            <person name="Tsui H.-C.T."/>
            <person name="Winkler M.E."/>
        </authorList>
    </citation>
    <scope>NUCLEOTIDE SEQUENCE</scope>
</reference>
<evidence type="ECO:0000256" key="5">
    <source>
        <dbReference type="ARBA" id="ARBA00023141"/>
    </source>
</evidence>
<dbReference type="HAMAP" id="MF_00222">
    <property type="entry name" value="Shikimate_DH_AroE"/>
    <property type="match status" value="1"/>
</dbReference>
<gene>
    <name evidence="9" type="ORF">METZ01_LOCUS2113</name>
</gene>
<dbReference type="GO" id="GO:0009073">
    <property type="term" value="P:aromatic amino acid family biosynthetic process"/>
    <property type="evidence" value="ECO:0007669"/>
    <property type="project" value="UniProtKB-KW"/>
</dbReference>
<dbReference type="InterPro" id="IPR022893">
    <property type="entry name" value="Shikimate_DH_fam"/>
</dbReference>
<dbReference type="GO" id="GO:0019632">
    <property type="term" value="P:shikimate metabolic process"/>
    <property type="evidence" value="ECO:0007669"/>
    <property type="project" value="InterPro"/>
</dbReference>
<dbReference type="Gene3D" id="3.40.50.720">
    <property type="entry name" value="NAD(P)-binding Rossmann-like Domain"/>
    <property type="match status" value="1"/>
</dbReference>
<feature type="domain" description="Pyrroline-5-carboxylate reductase catalytic N-terminal" evidence="6">
    <location>
        <begin position="114"/>
        <end position="199"/>
    </location>
</feature>
<proteinExistence type="inferred from homology"/>
<keyword evidence="3" id="KW-0521">NADP</keyword>
<keyword evidence="5" id="KW-0057">Aromatic amino acid biosynthesis</keyword>
<evidence type="ECO:0000259" key="6">
    <source>
        <dbReference type="Pfam" id="PF03807"/>
    </source>
</evidence>
<accession>A0A381N472</accession>
<keyword evidence="2" id="KW-0028">Amino-acid biosynthesis</keyword>
<feature type="non-terminal residue" evidence="9">
    <location>
        <position position="1"/>
    </location>
</feature>
<dbReference type="CDD" id="cd01065">
    <property type="entry name" value="NAD_bind_Shikimate_DH"/>
    <property type="match status" value="1"/>
</dbReference>
<dbReference type="Pfam" id="PF18317">
    <property type="entry name" value="SDH_C"/>
    <property type="match status" value="1"/>
</dbReference>
<dbReference type="GO" id="GO:0008652">
    <property type="term" value="P:amino acid biosynthetic process"/>
    <property type="evidence" value="ECO:0007669"/>
    <property type="project" value="UniProtKB-KW"/>
</dbReference>
<dbReference type="EMBL" id="UINC01000111">
    <property type="protein sequence ID" value="SUZ49259.1"/>
    <property type="molecule type" value="Genomic_DNA"/>
</dbReference>
<sequence>VRHSLSPRLHNAGFRALGLDWCYVACPVAEGQAGQAVEAMRTLGIEGLSVTMPHKQNVAEAVDDLSSTAARLGAVNCVRRDGDRLIGENTDGVGFIRSLHSQLHREPDGLTAVIVGAGGAARSIALAMTELGASVGILNRSAKSAEKLVEIVGTASSVVQEEAIGDADLIVNSTPLGMNTDDPLPFDVNLLSKGQSVVDLIYRPEKTALLLEAEARGVETLNGLPMLLQQAGEQFRLWTGSEPPLRAMAEAVGLRLSEA</sequence>
<dbReference type="InterPro" id="IPR041121">
    <property type="entry name" value="SDH_C"/>
</dbReference>
<dbReference type="InterPro" id="IPR011342">
    <property type="entry name" value="Shikimate_DH"/>
</dbReference>
<evidence type="ECO:0000256" key="3">
    <source>
        <dbReference type="ARBA" id="ARBA00022857"/>
    </source>
</evidence>
<dbReference type="PANTHER" id="PTHR21089">
    <property type="entry name" value="SHIKIMATE DEHYDROGENASE"/>
    <property type="match status" value="1"/>
</dbReference>
<dbReference type="InterPro" id="IPR028939">
    <property type="entry name" value="P5C_Rdtase_cat_N"/>
</dbReference>
<evidence type="ECO:0000256" key="1">
    <source>
        <dbReference type="ARBA" id="ARBA00012962"/>
    </source>
</evidence>
<dbReference type="SUPFAM" id="SSF53223">
    <property type="entry name" value="Aminoacid dehydrogenase-like, N-terminal domain"/>
    <property type="match status" value="1"/>
</dbReference>
<dbReference type="GO" id="GO:0050661">
    <property type="term" value="F:NADP binding"/>
    <property type="evidence" value="ECO:0007669"/>
    <property type="project" value="InterPro"/>
</dbReference>
<dbReference type="InterPro" id="IPR013708">
    <property type="entry name" value="Shikimate_DH-bd_N"/>
</dbReference>
<keyword evidence="4" id="KW-0560">Oxidoreductase</keyword>
<evidence type="ECO:0000256" key="2">
    <source>
        <dbReference type="ARBA" id="ARBA00022605"/>
    </source>
</evidence>
<protein>
    <recommendedName>
        <fullName evidence="1">shikimate dehydrogenase (NADP(+))</fullName>
        <ecNumber evidence="1">1.1.1.25</ecNumber>
    </recommendedName>
</protein>
<evidence type="ECO:0000259" key="8">
    <source>
        <dbReference type="Pfam" id="PF18317"/>
    </source>
</evidence>
<evidence type="ECO:0000259" key="7">
    <source>
        <dbReference type="Pfam" id="PF08501"/>
    </source>
</evidence>
<dbReference type="AlphaFoldDB" id="A0A381N472"/>
<evidence type="ECO:0000313" key="9">
    <source>
        <dbReference type="EMBL" id="SUZ49259.1"/>
    </source>
</evidence>
<dbReference type="EC" id="1.1.1.25" evidence="1"/>
<dbReference type="InterPro" id="IPR046346">
    <property type="entry name" value="Aminoacid_DH-like_N_sf"/>
</dbReference>
<dbReference type="NCBIfam" id="TIGR00507">
    <property type="entry name" value="aroE"/>
    <property type="match status" value="1"/>
</dbReference>
<name>A0A381N472_9ZZZZ</name>
<dbReference type="Pfam" id="PF08501">
    <property type="entry name" value="Shikimate_dh_N"/>
    <property type="match status" value="1"/>
</dbReference>
<dbReference type="InterPro" id="IPR036291">
    <property type="entry name" value="NAD(P)-bd_dom_sf"/>
</dbReference>
<dbReference type="Pfam" id="PF03807">
    <property type="entry name" value="F420_oxidored"/>
    <property type="match status" value="1"/>
</dbReference>
<organism evidence="9">
    <name type="scientific">marine metagenome</name>
    <dbReference type="NCBI Taxonomy" id="408172"/>
    <lineage>
        <taxon>unclassified sequences</taxon>
        <taxon>metagenomes</taxon>
        <taxon>ecological metagenomes</taxon>
    </lineage>
</organism>